<keyword evidence="1" id="KW-0812">Transmembrane</keyword>
<keyword evidence="1" id="KW-1133">Transmembrane helix</keyword>
<dbReference type="Gene3D" id="2.60.40.3440">
    <property type="match status" value="1"/>
</dbReference>
<evidence type="ECO:0000313" key="3">
    <source>
        <dbReference type="Proteomes" id="UP000652354"/>
    </source>
</evidence>
<dbReference type="RefSeq" id="WP_203653658.1">
    <property type="nucleotide sequence ID" value="NZ_BONR01000001.1"/>
</dbReference>
<organism evidence="2 3">
    <name type="scientific">Demequina activiva</name>
    <dbReference type="NCBI Taxonomy" id="1582364"/>
    <lineage>
        <taxon>Bacteria</taxon>
        <taxon>Bacillati</taxon>
        <taxon>Actinomycetota</taxon>
        <taxon>Actinomycetes</taxon>
        <taxon>Micrococcales</taxon>
        <taxon>Demequinaceae</taxon>
        <taxon>Demequina</taxon>
    </lineage>
</organism>
<sequence length="2017" mass="207026">MSAVDSGVGRATAARWRLARRIGVGLLVGVVAVGAVVAPGFDEREVEPDNPSVWALQTATGERFARVNTVVSELDTVKDVSSPSDIIQAEDRLLVYSDNLASVTTVDVARPVDIDEAAEGMAATPAGTDVVVHAGDWVAYLTDTGEVLAGQVSSGAAVTPSPIDPYRDVVVGEGEDRPQFRAVAVAVTADGRVAAYSAERRSVFVADLRDGARPEEMALPEGPASEDAQITFAGDRWAVLEPETGLVWIQDLAEPVATSAATGARLQASTDSASSVVVADEFGAISVPLDGTAPARVHGSTELALGEPAQPVAMPGSGVVVGAWLPVGEGPGTLWMSNGTTTTLDYGEGTLGERRSPQLRSNGSRVVLNETRSGWVWAVPSGALLPSSQQWVADEDDVASAPDEEVATQVAEPRAPVAADDSFGVRAGRQVMIPVLLNDHDANEDILTVVPGSAAGLDPSFGTLSTSDDDQAIVVDVAPGATGSATFTYVVSDGTTDDGLQSAPATVTLTIKDLDENSAPVWCGVENCRITWPSPQVAPGGTVSADVLNGWVDPEGDPIYLVSATTDATVGLVAASPEGQVFFQHTNASSTESGAVPVEVTVSDSHGAQASRPLTIAVLGEPQLRVDDVAVTVTAGVTATVDVASQVSGARGPLAVTEAAMGVDDAAAISVAQGLIGFTFAADAPGSYLVDFTVTDGVAETRGVARITVIPPEQERLTTLPLTAFVRAREDATVDVLSAVTNPGGHVLLLSDLTIEPEDGAQLSADVVGHSALRISGETASGQAGPLGVVSYEVSDGSGREEASVRGEITVILLGSDSPTTPLAVDDSITVRVGTQADIAVLANDVGPAGNVIALDADSVESDPGSGLAFPAGTRIRYLAPDQPGVYEIRYAAYVLGYPTQQDTARVVVTVLASDTNQPPTPRTLSGRVASGESVRLPFVGTGIDPDGDTVALQRVETQPASGSARVSSDGQEIVYSADPGFSGQVAFTYSVVDARGQSAVGTVAVGVLAADVDPRPVTYSDYVQAQVGPDRRVLISPLTNDIDLAGGELELIEATPDAAPGSAEHADLAERLVGIEDGRVEMLVGEEPGTYSYVYSVRNQGGSTAIGRIILKAVREPIADVPIVLDTVLTAENREQFETGVDVLTDKVSWGSGDASTLTLSLWGDPQDLTVSGRSISGPLPEMGRLIPFQLDGTNFAGEAVTTYGFLRVPGEEDVRVALKDPFTPPEVDEGASVTFDLLDLIALPEGVEVSIDGDGVTASGNRADSECRFIAGTTLRYTAGEGEPYTDTCLVPVLIAGQDEPTLLPVPIVIIAEIPQPILTGGSLEVSPGDSTTFDLASMVTWPAGAQSRPVEIAHAYSGAMFEVTRSGTELTVSARSREAIPGQADAITVSLPSDPTTPAVSLTLKVGPAPSKLPKGASVVQTCSQASGSSCQVTVVGANGEVNPLPDVPLELVSVSAGGSCPDVTFSLVGSTGIRASWTADAPGAVCDATFAVRDAQGRVSAGDRLGSVSIDLQGFPAGPAEVRQVGFGDGTATLAVSPGGARSSYPSISGFAVYDGNRQVASCDASGTCGQMTGLTNGDQRTYTVRAVNTVGESKAGVSTVAWSYAPPRAITGQSVSPARTSNGAGLQVELRFTVSDPSTREVRITSPTGQPYVHTVRGTGAQPVVTYALGSNSPQDITLTPETSLPLPPVDGAQATGAAVSVRGNGVGSPTIESVNNATYEQTSLDSAQVDVAVTLGGAGSTVGIGVYNGNRCDVQTTGTAAGIYRITVDGLSPFQYQTRTVCAVSTVPSTGPQSFGEAQRDVALLPRRQPPTPVVTSPYSVGTTCAVTGSLACAVNLNSVSQPSFERLGGGESRWVEIRYFEGSASNQSSSTSFPIRDRHNVSAPVWAKWCSVYDASYCGGAVQLTPAGGSPAYAPSVSTEICARLDGGAARFPTPAGPLPAHVLGSWQKFDYNGDPITGSDFSTLASGQLTVSFQGALAGIGAVTFDPIQCQNPAVAPPPEPDPSPEPSP</sequence>
<gene>
    <name evidence="2" type="ORF">Dac01nite_09090</name>
</gene>
<evidence type="ECO:0000256" key="1">
    <source>
        <dbReference type="SAM" id="Phobius"/>
    </source>
</evidence>
<reference evidence="2" key="1">
    <citation type="submission" date="2021-01" db="EMBL/GenBank/DDBJ databases">
        <title>Whole genome shotgun sequence of Demequina activiva NBRC 110675.</title>
        <authorList>
            <person name="Komaki H."/>
            <person name="Tamura T."/>
        </authorList>
    </citation>
    <scope>NUCLEOTIDE SEQUENCE</scope>
    <source>
        <strain evidence="2">NBRC 110675</strain>
    </source>
</reference>
<keyword evidence="3" id="KW-1185">Reference proteome</keyword>
<protein>
    <submittedName>
        <fullName evidence="2">Uncharacterized protein</fullName>
    </submittedName>
</protein>
<accession>A0A919Q0Z5</accession>
<proteinExistence type="predicted"/>
<evidence type="ECO:0000313" key="2">
    <source>
        <dbReference type="EMBL" id="GIG54157.1"/>
    </source>
</evidence>
<dbReference type="Pfam" id="PF17963">
    <property type="entry name" value="Big_9"/>
    <property type="match status" value="3"/>
</dbReference>
<comment type="caution">
    <text evidence="2">The sequence shown here is derived from an EMBL/GenBank/DDBJ whole genome shotgun (WGS) entry which is preliminary data.</text>
</comment>
<name>A0A919Q0Z5_9MICO</name>
<keyword evidence="1" id="KW-0472">Membrane</keyword>
<dbReference type="EMBL" id="BONR01000001">
    <property type="protein sequence ID" value="GIG54157.1"/>
    <property type="molecule type" value="Genomic_DNA"/>
</dbReference>
<feature type="transmembrane region" description="Helical" evidence="1">
    <location>
        <begin position="22"/>
        <end position="41"/>
    </location>
</feature>
<dbReference type="Proteomes" id="UP000652354">
    <property type="component" value="Unassembled WGS sequence"/>
</dbReference>